<evidence type="ECO:0000313" key="2">
    <source>
        <dbReference type="Proteomes" id="UP001432071"/>
    </source>
</evidence>
<protein>
    <recommendedName>
        <fullName evidence="3">SseB protein N-terminal domain-containing protein</fullName>
    </recommendedName>
</protein>
<dbReference type="GeneID" id="93760915"/>
<reference evidence="1" key="1">
    <citation type="submission" date="2022-10" db="EMBL/GenBank/DDBJ databases">
        <title>The complete genomes of actinobacterial strains from the NBC collection.</title>
        <authorList>
            <person name="Joergensen T.S."/>
            <person name="Alvarez Arevalo M."/>
            <person name="Sterndorff E.B."/>
            <person name="Faurdal D."/>
            <person name="Vuksanovic O."/>
            <person name="Mourched A.-S."/>
            <person name="Charusanti P."/>
            <person name="Shaw S."/>
            <person name="Blin K."/>
            <person name="Weber T."/>
        </authorList>
    </citation>
    <scope>NUCLEOTIDE SEQUENCE</scope>
    <source>
        <strain evidence="1">NBC_00302</strain>
    </source>
</reference>
<keyword evidence="2" id="KW-1185">Reference proteome</keyword>
<dbReference type="InterPro" id="IPR049975">
    <property type="entry name" value="SAV_915-like_dom"/>
</dbReference>
<dbReference type="EMBL" id="CP108038">
    <property type="protein sequence ID" value="WUN86030.1"/>
    <property type="molecule type" value="Genomic_DNA"/>
</dbReference>
<sequence length="120" mass="13003">MDALLFVPVRADDSGGAPAVVRTARTGAGQERVGLAFTGEERLHAALGPTQRWIRLSRPALLALLRPLGIEDVRTDPLYVGPHMPQMPELPESTALDLRAAGPVLAGARRHAQWLPDEVW</sequence>
<dbReference type="Proteomes" id="UP001432071">
    <property type="component" value="Chromosome"/>
</dbReference>
<dbReference type="NCBIfam" id="NF042914">
    <property type="entry name" value="SAV915_dom"/>
    <property type="match status" value="1"/>
</dbReference>
<evidence type="ECO:0000313" key="1">
    <source>
        <dbReference type="EMBL" id="WUN86030.1"/>
    </source>
</evidence>
<dbReference type="RefSeq" id="WP_150473680.1">
    <property type="nucleotide sequence ID" value="NZ_CP108038.1"/>
</dbReference>
<gene>
    <name evidence="1" type="ORF">OHT53_08075</name>
</gene>
<name>A0ABZ1QU74_9ACTN</name>
<evidence type="ECO:0008006" key="3">
    <source>
        <dbReference type="Google" id="ProtNLM"/>
    </source>
</evidence>
<accession>A0ABZ1QU74</accession>
<proteinExistence type="predicted"/>
<organism evidence="1 2">
    <name type="scientific">Streptomyces bobili</name>
    <dbReference type="NCBI Taxonomy" id="67280"/>
    <lineage>
        <taxon>Bacteria</taxon>
        <taxon>Bacillati</taxon>
        <taxon>Actinomycetota</taxon>
        <taxon>Actinomycetes</taxon>
        <taxon>Kitasatosporales</taxon>
        <taxon>Streptomycetaceae</taxon>
        <taxon>Streptomyces</taxon>
    </lineage>
</organism>